<dbReference type="InterPro" id="IPR011227">
    <property type="entry name" value="UCP029730"/>
</dbReference>
<evidence type="ECO:0000313" key="2">
    <source>
        <dbReference type="Proteomes" id="UP001165679"/>
    </source>
</evidence>
<reference evidence="1" key="2">
    <citation type="submission" date="2022-10" db="EMBL/GenBank/DDBJ databases">
        <authorList>
            <person name="Trinh H.N."/>
        </authorList>
    </citation>
    <scope>NUCLEOTIDE SEQUENCE</scope>
    <source>
        <strain evidence="1">RN2-1</strain>
    </source>
</reference>
<accession>A0AA41YRM7</accession>
<protein>
    <submittedName>
        <fullName evidence="1">N-formylglutamate amidohydrolase</fullName>
    </submittedName>
</protein>
<name>A0AA41YRM7_9PROT</name>
<dbReference type="Gene3D" id="3.40.630.40">
    <property type="entry name" value="Zn-dependent exopeptidases"/>
    <property type="match status" value="1"/>
</dbReference>
<dbReference type="PIRSF" id="PIRSF029730">
    <property type="entry name" value="UCP029730"/>
    <property type="match status" value="1"/>
</dbReference>
<dbReference type="RefSeq" id="WP_264715958.1">
    <property type="nucleotide sequence ID" value="NZ_JAPDNT010000029.1"/>
</dbReference>
<keyword evidence="2" id="KW-1185">Reference proteome</keyword>
<dbReference type="AlphaFoldDB" id="A0AA41YRM7"/>
<reference evidence="1" key="1">
    <citation type="submission" date="2022-09" db="EMBL/GenBank/DDBJ databases">
        <title>Rhodovastum sp. nov. RN2-1 isolated from soil in Seongnam, South Korea.</title>
        <authorList>
            <person name="Le N.T."/>
        </authorList>
    </citation>
    <scope>NUCLEOTIDE SEQUENCE</scope>
    <source>
        <strain evidence="1">RN2-1</strain>
    </source>
</reference>
<dbReference type="Proteomes" id="UP001165679">
    <property type="component" value="Unassembled WGS sequence"/>
</dbReference>
<proteinExistence type="predicted"/>
<dbReference type="InterPro" id="IPR007709">
    <property type="entry name" value="N-FG_amidohydro"/>
</dbReference>
<dbReference type="EMBL" id="JAPDNT010000029">
    <property type="protein sequence ID" value="MCW3477058.1"/>
    <property type="molecule type" value="Genomic_DNA"/>
</dbReference>
<dbReference type="SUPFAM" id="SSF53187">
    <property type="entry name" value="Zn-dependent exopeptidases"/>
    <property type="match status" value="1"/>
</dbReference>
<sequence length="264" mass="28972">MTTQPETILAADEPDPVMIGRPQGASPFFLACDHAARRIPRSLGTLGLPDSERERHIAWDIGIWGVSERVAAALDTVLIGQAYSRLVIDCNRPTSSPTSIPEISESTVIPGNAGLTEAHRQARIREIFAPYHRRFAAELDARAGRPTVLVAMHSFTPVYKGVARPWHAGVLFNQDLGLSRIMLDLLRAEGDLVVGENQPYSVSGTSDYSAPVHAEARGLPYLELEIRQDLIADAAGQQLWAERLIRLLPEAWRRFAAARKAAAQ</sequence>
<gene>
    <name evidence="1" type="ORF">OL599_21035</name>
</gene>
<organism evidence="1 2">
    <name type="scientific">Limobrevibacterium gyesilva</name>
    <dbReference type="NCBI Taxonomy" id="2991712"/>
    <lineage>
        <taxon>Bacteria</taxon>
        <taxon>Pseudomonadati</taxon>
        <taxon>Pseudomonadota</taxon>
        <taxon>Alphaproteobacteria</taxon>
        <taxon>Acetobacterales</taxon>
        <taxon>Acetobacteraceae</taxon>
        <taxon>Limobrevibacterium</taxon>
    </lineage>
</organism>
<comment type="caution">
    <text evidence="1">The sequence shown here is derived from an EMBL/GenBank/DDBJ whole genome shotgun (WGS) entry which is preliminary data.</text>
</comment>
<dbReference type="Pfam" id="PF05013">
    <property type="entry name" value="FGase"/>
    <property type="match status" value="1"/>
</dbReference>
<evidence type="ECO:0000313" key="1">
    <source>
        <dbReference type="EMBL" id="MCW3477058.1"/>
    </source>
</evidence>